<gene>
    <name evidence="2" type="ORF">SEMRO_138_G064820.1</name>
</gene>
<proteinExistence type="predicted"/>
<comment type="caution">
    <text evidence="2">The sequence shown here is derived from an EMBL/GenBank/DDBJ whole genome shotgun (WGS) entry which is preliminary data.</text>
</comment>
<keyword evidence="3" id="KW-1185">Reference proteome</keyword>
<dbReference type="EMBL" id="CAICTM010000137">
    <property type="protein sequence ID" value="CAB9502506.1"/>
    <property type="molecule type" value="Genomic_DNA"/>
</dbReference>
<organism evidence="2 3">
    <name type="scientific">Seminavis robusta</name>
    <dbReference type="NCBI Taxonomy" id="568900"/>
    <lineage>
        <taxon>Eukaryota</taxon>
        <taxon>Sar</taxon>
        <taxon>Stramenopiles</taxon>
        <taxon>Ochrophyta</taxon>
        <taxon>Bacillariophyta</taxon>
        <taxon>Bacillariophyceae</taxon>
        <taxon>Bacillariophycidae</taxon>
        <taxon>Naviculales</taxon>
        <taxon>Naviculaceae</taxon>
        <taxon>Seminavis</taxon>
    </lineage>
</organism>
<accession>A0A9N8DI22</accession>
<feature type="compositionally biased region" description="Acidic residues" evidence="1">
    <location>
        <begin position="95"/>
        <end position="113"/>
    </location>
</feature>
<feature type="compositionally biased region" description="Low complexity" evidence="1">
    <location>
        <begin position="114"/>
        <end position="125"/>
    </location>
</feature>
<evidence type="ECO:0000313" key="3">
    <source>
        <dbReference type="Proteomes" id="UP001153069"/>
    </source>
</evidence>
<name>A0A9N8DI22_9STRA</name>
<evidence type="ECO:0000313" key="2">
    <source>
        <dbReference type="EMBL" id="CAB9502506.1"/>
    </source>
</evidence>
<sequence>MARYIQKRHYVVRFYCQGSDTVVHYPTLAEGFRAVLEASEVSFQNEWFGRLPDVHVLNGRDEDDEDEDDEDESCHHSESEEEEEEEGGESCYSGNEEESCDSSEDAELDDEEASTTSTTATATTESAPTSCESRFCCCRGEQLNDPAPLLLLYKLPSGRFYCGACLDRDLGLALRFAPGRVNQAYYYMDWGWDEHEHASEQFQDSQEDDSGTNTEIVGGNYWPLLLWTWAPYANQDLFFVGLNEGATTGVGVREPL</sequence>
<dbReference type="AlphaFoldDB" id="A0A9N8DI22"/>
<dbReference type="Proteomes" id="UP001153069">
    <property type="component" value="Unassembled WGS sequence"/>
</dbReference>
<reference evidence="2" key="1">
    <citation type="submission" date="2020-06" db="EMBL/GenBank/DDBJ databases">
        <authorList>
            <consortium name="Plant Systems Biology data submission"/>
        </authorList>
    </citation>
    <scope>NUCLEOTIDE SEQUENCE</scope>
    <source>
        <strain evidence="2">D6</strain>
    </source>
</reference>
<evidence type="ECO:0000256" key="1">
    <source>
        <dbReference type="SAM" id="MobiDB-lite"/>
    </source>
</evidence>
<feature type="compositionally biased region" description="Acidic residues" evidence="1">
    <location>
        <begin position="79"/>
        <end position="88"/>
    </location>
</feature>
<protein>
    <submittedName>
        <fullName evidence="2">Uncharacterized protein</fullName>
    </submittedName>
</protein>
<feature type="compositionally biased region" description="Acidic residues" evidence="1">
    <location>
        <begin position="61"/>
        <end position="72"/>
    </location>
</feature>
<feature type="region of interest" description="Disordered" evidence="1">
    <location>
        <begin position="58"/>
        <end position="125"/>
    </location>
</feature>